<dbReference type="NCBIfam" id="TIGR04057">
    <property type="entry name" value="SusC_RagA_signa"/>
    <property type="match status" value="1"/>
</dbReference>
<dbReference type="GO" id="GO:0005975">
    <property type="term" value="P:carbohydrate metabolic process"/>
    <property type="evidence" value="ECO:0007669"/>
    <property type="project" value="InterPro"/>
</dbReference>
<evidence type="ECO:0000259" key="5">
    <source>
        <dbReference type="Pfam" id="PF07715"/>
    </source>
</evidence>
<dbReference type="PATRIC" id="fig|908937.9.peg.1369"/>
<dbReference type="AlphaFoldDB" id="L0JDE2"/>
<dbReference type="EMBL" id="CP003368">
    <property type="protein sequence ID" value="AGB28632.1"/>
    <property type="molecule type" value="Genomic_DNA"/>
</dbReference>
<evidence type="ECO:0000256" key="4">
    <source>
        <dbReference type="PROSITE-ProRule" id="PRU01360"/>
    </source>
</evidence>
<dbReference type="PROSITE" id="PS00659">
    <property type="entry name" value="GLYCOSYL_HYDROL_F5"/>
    <property type="match status" value="1"/>
</dbReference>
<organism evidence="6 7">
    <name type="scientific">Prevotella dentalis (strain ATCC 49559 / DSM 3688 / JCM 13448 / NCTC 12043 / ES 2772)</name>
    <name type="common">Mitsuokella dentalis</name>
    <dbReference type="NCBI Taxonomy" id="908937"/>
    <lineage>
        <taxon>Bacteria</taxon>
        <taxon>Pseudomonadati</taxon>
        <taxon>Bacteroidota</taxon>
        <taxon>Bacteroidia</taxon>
        <taxon>Bacteroidales</taxon>
        <taxon>Prevotellaceae</taxon>
        <taxon>Prevotella</taxon>
    </lineage>
</organism>
<dbReference type="HOGENOM" id="CLU_004317_1_1_10"/>
<dbReference type="KEGG" id="pdt:Prede_1310"/>
<dbReference type="InterPro" id="IPR008969">
    <property type="entry name" value="CarboxyPept-like_regulatory"/>
</dbReference>
<dbReference type="Pfam" id="PF13715">
    <property type="entry name" value="CarbopepD_reg_2"/>
    <property type="match status" value="1"/>
</dbReference>
<dbReference type="InterPro" id="IPR012910">
    <property type="entry name" value="Plug_dom"/>
</dbReference>
<keyword evidence="4" id="KW-0472">Membrane</keyword>
<evidence type="ECO:0000256" key="3">
    <source>
        <dbReference type="ARBA" id="ARBA00023295"/>
    </source>
</evidence>
<dbReference type="GO" id="GO:0044718">
    <property type="term" value="P:siderophore transmembrane transport"/>
    <property type="evidence" value="ECO:0007669"/>
    <property type="project" value="TreeGrafter"/>
</dbReference>
<dbReference type="GO" id="GO:0004553">
    <property type="term" value="F:hydrolase activity, hydrolyzing O-glycosyl compounds"/>
    <property type="evidence" value="ECO:0007669"/>
    <property type="project" value="InterPro"/>
</dbReference>
<evidence type="ECO:0000313" key="6">
    <source>
        <dbReference type="EMBL" id="AGB28632.1"/>
    </source>
</evidence>
<dbReference type="PANTHER" id="PTHR30069:SF29">
    <property type="entry name" value="HEMOGLOBIN AND HEMOGLOBIN-HAPTOGLOBIN-BINDING PROTEIN 1-RELATED"/>
    <property type="match status" value="1"/>
</dbReference>
<dbReference type="InterPro" id="IPR039426">
    <property type="entry name" value="TonB-dep_rcpt-like"/>
</dbReference>
<dbReference type="Gene3D" id="2.60.40.1120">
    <property type="entry name" value="Carboxypeptidase-like, regulatory domain"/>
    <property type="match status" value="1"/>
</dbReference>
<feature type="domain" description="TonB-dependent receptor plug" evidence="5">
    <location>
        <begin position="132"/>
        <end position="229"/>
    </location>
</feature>
<dbReference type="PANTHER" id="PTHR30069">
    <property type="entry name" value="TONB-DEPENDENT OUTER MEMBRANE RECEPTOR"/>
    <property type="match status" value="1"/>
</dbReference>
<name>L0JDE2_PREDD</name>
<keyword evidence="2" id="KW-0378">Hydrolase</keyword>
<keyword evidence="7" id="KW-1185">Reference proteome</keyword>
<dbReference type="SUPFAM" id="SSF56935">
    <property type="entry name" value="Porins"/>
    <property type="match status" value="1"/>
</dbReference>
<gene>
    <name evidence="6" type="ordered locus">Prede_1310</name>
</gene>
<evidence type="ECO:0000313" key="7">
    <source>
        <dbReference type="Proteomes" id="UP000010862"/>
    </source>
</evidence>
<comment type="similarity">
    <text evidence="4">Belongs to the TonB-dependent receptor family.</text>
</comment>
<proteinExistence type="inferred from homology"/>
<comment type="subcellular location">
    <subcellularLocation>
        <location evidence="4">Cell outer membrane</location>
        <topology evidence="4">Multi-pass membrane protein</topology>
    </subcellularLocation>
</comment>
<dbReference type="Pfam" id="PF07715">
    <property type="entry name" value="Plug"/>
    <property type="match status" value="1"/>
</dbReference>
<dbReference type="InterPro" id="IPR037066">
    <property type="entry name" value="Plug_dom_sf"/>
</dbReference>
<sequence length="1036" mass="114965">MIPCMAALSSGSAYASHTGSGTPDAVRNAISVAHIAPQQQGRQSQGRVIDEQGNPIIGATVTQKGTTNRTVTDADGYFTLQVPLGAALVISYVGYDVQEVKSGRHINVVLKESDNLLNEVVAVGYGVQKVGTVTGSVSQIKSDKITVAPIGNVTNALGGQLPGLITKQESGIPGQDDAALYIRNFNAPLIIIDGVEASLSALDPNQIESISILKDGAASIYGARAGNGVILVTTKRGVAGKMRVEANASFSWQGSSHVIKPATSAQRAQYLNDVWIYGGNDPSGAPYTDEEIELFKKGTDPNYLNTDWFAASVRSLAPMQNHNVSLSGGTDKLKYFSYFGYGRQETLLKTNGGRYEHMNIMTNVDVEIAPRLTASVDLKYYKQQRLYPAACDGMSTPDNFWRDMIYAADPQYPLSLPDKTKLAYAGITYGSPIYGTNIELSGYQNLKKNITAVHGGLKYESKFVPGLDARGYVTYTHTEDGSKVFKKQQSFYTYNAETGEYTFSRKSQDPMRMSMSNSDDNHTNMQLSLNYNRTFKEAHTISVQAIYEYDLFRNTGFNGSREGFKSYVLNEFFAGDPSTSNIASGSASVGRVSWIGRLNYNYKDRYLFEGILRADASSRYAKGSRWGYFPSVSVGWNVANEPFMKPLKMVDLLKVRLSYGASGDDGIANFAFLTGYFYDNSYTFGNSLTSGLLATGLPNPNLTWEKMAITNLGIDYGLWNRKLYGSFDMFRRHRTGIPGQRSSSVPSTFGANLPVENLNSINTDGFEFSMGTAGSISGFSYDVSANISYARAKWAKYDQAKFTDPDQDRLYRLEGNYTDRRFGYVFDGLFTSQEEIDNWDCTYDILNNDNKTLRPGDAKYKDLNGDHVINWRDQKEIGKGTTPHWMYGINFKFSYKGFDLQGLFQGAWGYTTYVVLDGCETELKYKSMWREDNNDPRAYTPRPGGIASVNWLYSDYRNHNTSYLRLRDVALGYSLPKSVVMRWGLERVRFYVAGTNVFTLSNLNKYGVDPEMSEGHYAGIGYPQQYTFSFGVNLSF</sequence>
<dbReference type="SUPFAM" id="SSF49464">
    <property type="entry name" value="Carboxypeptidase regulatory domain-like"/>
    <property type="match status" value="1"/>
</dbReference>
<keyword evidence="4" id="KW-0998">Cell outer membrane</keyword>
<protein>
    <submittedName>
        <fullName evidence="6">TonB-linked outer membrane protein, SusC/RagA family</fullName>
    </submittedName>
</protein>
<keyword evidence="1" id="KW-0732">Signal</keyword>
<keyword evidence="3" id="KW-0326">Glycosidase</keyword>
<reference evidence="7" key="1">
    <citation type="submission" date="2012-02" db="EMBL/GenBank/DDBJ databases">
        <title>Complete sequence of chromosome 1 of Prevotella dentalis DSM 3688.</title>
        <authorList>
            <person name="Lucas S."/>
            <person name="Copeland A."/>
            <person name="Lapidus A."/>
            <person name="Glavina del Rio T."/>
            <person name="Dalin E."/>
            <person name="Tice H."/>
            <person name="Bruce D."/>
            <person name="Goodwin L."/>
            <person name="Pitluck S."/>
            <person name="Peters L."/>
            <person name="Mikhailova N."/>
            <person name="Chertkov O."/>
            <person name="Kyrpides N."/>
            <person name="Mavromatis K."/>
            <person name="Ivanova N."/>
            <person name="Brettin T."/>
            <person name="Detter J.C."/>
            <person name="Han C."/>
            <person name="Larimer F."/>
            <person name="Land M."/>
            <person name="Hauser L."/>
            <person name="Markowitz V."/>
            <person name="Cheng J.-F."/>
            <person name="Hugenholtz P."/>
            <person name="Woyke T."/>
            <person name="Wu D."/>
            <person name="Gronow S."/>
            <person name="Wellnitz S."/>
            <person name="Brambilla E."/>
            <person name="Klenk H.-P."/>
            <person name="Eisen J.A."/>
        </authorList>
    </citation>
    <scope>NUCLEOTIDE SEQUENCE [LARGE SCALE GENOMIC DNA]</scope>
    <source>
        <strain evidence="7">ATCC 49559 / DSM 3688 / JCM 13448 / NCTC 12043 / ES 2772</strain>
    </source>
</reference>
<dbReference type="Proteomes" id="UP000010862">
    <property type="component" value="Chromosome 1"/>
</dbReference>
<evidence type="ECO:0000256" key="2">
    <source>
        <dbReference type="ARBA" id="ARBA00022801"/>
    </source>
</evidence>
<evidence type="ECO:0000256" key="1">
    <source>
        <dbReference type="ARBA" id="ARBA00022729"/>
    </source>
</evidence>
<keyword evidence="4" id="KW-0813">Transport</keyword>
<dbReference type="GO" id="GO:0009279">
    <property type="term" value="C:cell outer membrane"/>
    <property type="evidence" value="ECO:0007669"/>
    <property type="project" value="UniProtKB-SubCell"/>
</dbReference>
<dbReference type="GO" id="GO:0015344">
    <property type="term" value="F:siderophore uptake transmembrane transporter activity"/>
    <property type="evidence" value="ECO:0007669"/>
    <property type="project" value="TreeGrafter"/>
</dbReference>
<dbReference type="NCBIfam" id="TIGR04056">
    <property type="entry name" value="OMP_RagA_SusC"/>
    <property type="match status" value="1"/>
</dbReference>
<dbReference type="Gene3D" id="2.170.130.10">
    <property type="entry name" value="TonB-dependent receptor, plug domain"/>
    <property type="match status" value="1"/>
</dbReference>
<dbReference type="InterPro" id="IPR018087">
    <property type="entry name" value="Glyco_hydro_5_CS"/>
</dbReference>
<keyword evidence="4" id="KW-0812">Transmembrane</keyword>
<keyword evidence="4" id="KW-1134">Transmembrane beta strand</keyword>
<dbReference type="InterPro" id="IPR023997">
    <property type="entry name" value="TonB-dep_OMP_SusC/RagA_CS"/>
</dbReference>
<accession>L0JDE2</accession>
<dbReference type="PROSITE" id="PS52016">
    <property type="entry name" value="TONB_DEPENDENT_REC_3"/>
    <property type="match status" value="1"/>
</dbReference>
<dbReference type="InterPro" id="IPR023996">
    <property type="entry name" value="TonB-dep_OMP_SusC/RagA"/>
</dbReference>